<accession>A0A2T0SX60</accession>
<keyword evidence="3" id="KW-1185">Reference proteome</keyword>
<comment type="caution">
    <text evidence="2">The sequence shown here is derived from an EMBL/GenBank/DDBJ whole genome shotgun (WGS) entry which is preliminary data.</text>
</comment>
<dbReference type="OrthoDB" id="9810247at2"/>
<evidence type="ECO:0000313" key="2">
    <source>
        <dbReference type="EMBL" id="PRY37980.1"/>
    </source>
</evidence>
<dbReference type="InterPro" id="IPR025714">
    <property type="entry name" value="Methyltranfer_dom"/>
</dbReference>
<organism evidence="2 3">
    <name type="scientific">Umezawaea tangerina</name>
    <dbReference type="NCBI Taxonomy" id="84725"/>
    <lineage>
        <taxon>Bacteria</taxon>
        <taxon>Bacillati</taxon>
        <taxon>Actinomycetota</taxon>
        <taxon>Actinomycetes</taxon>
        <taxon>Pseudonocardiales</taxon>
        <taxon>Pseudonocardiaceae</taxon>
        <taxon>Umezawaea</taxon>
    </lineage>
</organism>
<dbReference type="Proteomes" id="UP000239494">
    <property type="component" value="Unassembled WGS sequence"/>
</dbReference>
<name>A0A2T0SX60_9PSEU</name>
<dbReference type="AlphaFoldDB" id="A0A2T0SX60"/>
<dbReference type="PANTHER" id="PTHR45128">
    <property type="entry name" value="METHYLTRANSFERASE TYPE 11"/>
    <property type="match status" value="1"/>
</dbReference>
<dbReference type="CDD" id="cd02440">
    <property type="entry name" value="AdoMet_MTases"/>
    <property type="match status" value="1"/>
</dbReference>
<dbReference type="GO" id="GO:0008168">
    <property type="term" value="F:methyltransferase activity"/>
    <property type="evidence" value="ECO:0007669"/>
    <property type="project" value="UniProtKB-KW"/>
</dbReference>
<dbReference type="InterPro" id="IPR029063">
    <property type="entry name" value="SAM-dependent_MTases_sf"/>
</dbReference>
<dbReference type="SUPFAM" id="SSF53335">
    <property type="entry name" value="S-adenosyl-L-methionine-dependent methyltransferases"/>
    <property type="match status" value="1"/>
</dbReference>
<keyword evidence="2" id="KW-0808">Transferase</keyword>
<dbReference type="InterPro" id="IPR053173">
    <property type="entry name" value="SAM-binding_MTase"/>
</dbReference>
<dbReference type="RefSeq" id="WP_106190953.1">
    <property type="nucleotide sequence ID" value="NZ_PVTF01000009.1"/>
</dbReference>
<feature type="domain" description="Methyltransferase" evidence="1">
    <location>
        <begin position="65"/>
        <end position="156"/>
    </location>
</feature>
<dbReference type="Pfam" id="PF13847">
    <property type="entry name" value="Methyltransf_31"/>
    <property type="match status" value="1"/>
</dbReference>
<proteinExistence type="predicted"/>
<keyword evidence="2" id="KW-0489">Methyltransferase</keyword>
<gene>
    <name evidence="2" type="ORF">CLV43_109200</name>
</gene>
<dbReference type="PANTHER" id="PTHR45128:SF1">
    <property type="entry name" value="S-ADENOSYLMETHIONINE-DEPENDENT METHYLTRANSFERASE RV2258C"/>
    <property type="match status" value="1"/>
</dbReference>
<evidence type="ECO:0000259" key="1">
    <source>
        <dbReference type="Pfam" id="PF13847"/>
    </source>
</evidence>
<dbReference type="GO" id="GO:0032259">
    <property type="term" value="P:methylation"/>
    <property type="evidence" value="ECO:0007669"/>
    <property type="project" value="UniProtKB-KW"/>
</dbReference>
<dbReference type="Gene3D" id="3.40.50.150">
    <property type="entry name" value="Vaccinia Virus protein VP39"/>
    <property type="match status" value="1"/>
</dbReference>
<protein>
    <submittedName>
        <fullName evidence="2">Methyltransferase family protein</fullName>
    </submittedName>
</protein>
<sequence>MTANVVNGHESGVLNVFYRSFPYPWPPRQLVALDDPAFYTRMIAQDVGDYGHTRLAPDASIWVAGCGTNQALITALRFPGATVLGTDASERSLEMCAANAAQLGVTNLELRHEGITQAEHRERFDYVLCTGVIHHNPDPPACLRRLTAAMRPDAVLELMVYNTFHRQEIVRFQQALTVLGYDDVESLQDRLSLARRLSESVPPGGQVGRRLEQYEYMGDEGWADSWMSPLEHDYTVEQFWAMAEECGLTVEAPTVNAFDQAGESYLWEVPIRDPEVRERYEGLPDRERWQVSNLLLMDSSPMMWFYAGHAARGRLTAAEHDEAFLDTVFTPTSARRRRWVLDEQGRYNEVPNTSAFPNALPPARVRPILAAVDGKRTMREVFADFDPALVRTARVELATSLFPFLTSSLP</sequence>
<reference evidence="2 3" key="1">
    <citation type="submission" date="2018-03" db="EMBL/GenBank/DDBJ databases">
        <title>Genomic Encyclopedia of Archaeal and Bacterial Type Strains, Phase II (KMG-II): from individual species to whole genera.</title>
        <authorList>
            <person name="Goeker M."/>
        </authorList>
    </citation>
    <scope>NUCLEOTIDE SEQUENCE [LARGE SCALE GENOMIC DNA]</scope>
    <source>
        <strain evidence="2 3">DSM 44720</strain>
    </source>
</reference>
<evidence type="ECO:0000313" key="3">
    <source>
        <dbReference type="Proteomes" id="UP000239494"/>
    </source>
</evidence>
<dbReference type="EMBL" id="PVTF01000009">
    <property type="protein sequence ID" value="PRY37980.1"/>
    <property type="molecule type" value="Genomic_DNA"/>
</dbReference>